<dbReference type="InterPro" id="IPR050297">
    <property type="entry name" value="LipidA_mod_glycosyltrf_83"/>
</dbReference>
<feature type="transmembrane region" description="Helical" evidence="8">
    <location>
        <begin position="277"/>
        <end position="295"/>
    </location>
</feature>
<dbReference type="Proteomes" id="UP000070409">
    <property type="component" value="Unassembled WGS sequence"/>
</dbReference>
<dbReference type="PANTHER" id="PTHR33908">
    <property type="entry name" value="MANNOSYLTRANSFERASE YKCB-RELATED"/>
    <property type="match status" value="1"/>
</dbReference>
<dbReference type="PANTHER" id="PTHR33908:SF3">
    <property type="entry name" value="UNDECAPRENYL PHOSPHATE-ALPHA-4-AMINO-4-DEOXY-L-ARABINOSE ARABINOSYL TRANSFERASE"/>
    <property type="match status" value="1"/>
</dbReference>
<feature type="transmembrane region" description="Helical" evidence="8">
    <location>
        <begin position="121"/>
        <end position="139"/>
    </location>
</feature>
<evidence type="ECO:0000313" key="9">
    <source>
        <dbReference type="EMBL" id="KXO98985.1"/>
    </source>
</evidence>
<feature type="transmembrane region" description="Helical" evidence="8">
    <location>
        <begin position="316"/>
        <end position="335"/>
    </location>
</feature>
<proteinExistence type="predicted"/>
<keyword evidence="3" id="KW-0328">Glycosyltransferase</keyword>
<gene>
    <name evidence="9" type="ORF">AXK61_18790</name>
</gene>
<evidence type="ECO:0000256" key="6">
    <source>
        <dbReference type="ARBA" id="ARBA00022989"/>
    </source>
</evidence>
<reference evidence="9 10" key="1">
    <citation type="submission" date="2016-02" db="EMBL/GenBank/DDBJ databases">
        <authorList>
            <person name="Teng J.L."/>
            <person name="Tang Y."/>
            <person name="Huang Y."/>
            <person name="Guo F."/>
            <person name="Wei W."/>
            <person name="Chen J.H."/>
            <person name="Wong S.Y."/>
            <person name="Lau S.K."/>
            <person name="Woo P.C."/>
        </authorList>
    </citation>
    <scope>NUCLEOTIDE SEQUENCE [LARGE SCALE GENOMIC DNA]</scope>
    <source>
        <strain evidence="9 10">JCM 13375</strain>
    </source>
</reference>
<feature type="transmembrane region" description="Helical" evidence="8">
    <location>
        <begin position="225"/>
        <end position="247"/>
    </location>
</feature>
<evidence type="ECO:0000256" key="5">
    <source>
        <dbReference type="ARBA" id="ARBA00022692"/>
    </source>
</evidence>
<evidence type="ECO:0000256" key="3">
    <source>
        <dbReference type="ARBA" id="ARBA00022676"/>
    </source>
</evidence>
<dbReference type="EMBL" id="LSRE01000011">
    <property type="protein sequence ID" value="KXO98985.1"/>
    <property type="molecule type" value="Genomic_DNA"/>
</dbReference>
<sequence length="567" mass="61354">MSSAPRPRPRWRDREGHWPRRALFLPWAFALGGVLLSLWHGGRPSVWFDELATASAIDRSPGELWHLLTNIDAVHGLYYWCVRTFSLAFGMDETALRAFSALGVGAATAACYVLARRLGGDVFALVAGIIALILPRITWAGVEARSYSWVIASAALVLIAAHRAASAAGAPGAATSGATVMRRAWFGYGAALLLATVLFLYSATLALAVAVVLASDPRTRTRAVLRPAVIASVVAIVLASPVAILAATQRDQVSWLRWPGWRIFQNVMVDQWFDHSLAFAAAAWLVIAVAAVLWWRRGVAGPARTAGAAPSDLGPAVRYGLAGALVPLAAILLVSPVVPSYVGRYVSFTVPGVVLVLAAAVTTVARALPRPRVAGAVVLVALTVAAIPGYLWQHSPLSKPGGSDFSYAARYIRDNARPGDCVFFQVQPSWAWPSLRIAYDGLPGMFDGLRDIGDDGNRRTEGKLWDKEKGVNQWASWAADNCTAAWVLTDADRPETDFRQENGNLWWTFRPFQFMGTDMQVSLDDGGLAVTHQEQFHILQVVHLVQPEASSGPIPPPLPPHTRHSYW</sequence>
<evidence type="ECO:0000256" key="7">
    <source>
        <dbReference type="ARBA" id="ARBA00023136"/>
    </source>
</evidence>
<feature type="transmembrane region" description="Helical" evidence="8">
    <location>
        <begin position="341"/>
        <end position="361"/>
    </location>
</feature>
<evidence type="ECO:0000256" key="4">
    <source>
        <dbReference type="ARBA" id="ARBA00022679"/>
    </source>
</evidence>
<feature type="transmembrane region" description="Helical" evidence="8">
    <location>
        <begin position="373"/>
        <end position="392"/>
    </location>
</feature>
<evidence type="ECO:0000256" key="1">
    <source>
        <dbReference type="ARBA" id="ARBA00004651"/>
    </source>
</evidence>
<name>A0A137ZLC8_9ACTN</name>
<keyword evidence="4" id="KW-0808">Transferase</keyword>
<evidence type="ECO:0008006" key="11">
    <source>
        <dbReference type="Google" id="ProtNLM"/>
    </source>
</evidence>
<keyword evidence="7 8" id="KW-0472">Membrane</keyword>
<keyword evidence="6 8" id="KW-1133">Transmembrane helix</keyword>
<dbReference type="RefSeq" id="WP_068744797.1">
    <property type="nucleotide sequence ID" value="NZ_LSRE01000011.1"/>
</dbReference>
<evidence type="ECO:0000256" key="8">
    <source>
        <dbReference type="SAM" id="Phobius"/>
    </source>
</evidence>
<feature type="transmembrane region" description="Helical" evidence="8">
    <location>
        <begin position="94"/>
        <end position="115"/>
    </location>
</feature>
<feature type="transmembrane region" description="Helical" evidence="8">
    <location>
        <begin position="21"/>
        <end position="39"/>
    </location>
</feature>
<keyword evidence="10" id="KW-1185">Reference proteome</keyword>
<keyword evidence="2" id="KW-1003">Cell membrane</keyword>
<evidence type="ECO:0000313" key="10">
    <source>
        <dbReference type="Proteomes" id="UP000070409"/>
    </source>
</evidence>
<comment type="caution">
    <text evidence="9">The sequence shown here is derived from an EMBL/GenBank/DDBJ whole genome shotgun (WGS) entry which is preliminary data.</text>
</comment>
<organism evidence="9 10">
    <name type="scientific">Tsukamurella pseudospumae</name>
    <dbReference type="NCBI Taxonomy" id="239498"/>
    <lineage>
        <taxon>Bacteria</taxon>
        <taxon>Bacillati</taxon>
        <taxon>Actinomycetota</taxon>
        <taxon>Actinomycetes</taxon>
        <taxon>Mycobacteriales</taxon>
        <taxon>Tsukamurellaceae</taxon>
        <taxon>Tsukamurella</taxon>
    </lineage>
</organism>
<protein>
    <recommendedName>
        <fullName evidence="11">Glycosyltransferase RgtA/B/C/D-like domain-containing protein</fullName>
    </recommendedName>
</protein>
<comment type="subcellular location">
    <subcellularLocation>
        <location evidence="1">Cell membrane</location>
        <topology evidence="1">Multi-pass membrane protein</topology>
    </subcellularLocation>
</comment>
<evidence type="ECO:0000256" key="2">
    <source>
        <dbReference type="ARBA" id="ARBA00022475"/>
    </source>
</evidence>
<feature type="transmembrane region" description="Helical" evidence="8">
    <location>
        <begin position="185"/>
        <end position="213"/>
    </location>
</feature>
<keyword evidence="5 8" id="KW-0812">Transmembrane</keyword>
<accession>A0A137ZLC8</accession>